<gene>
    <name evidence="2" type="ORF">Q31b_38710</name>
</gene>
<keyword evidence="1" id="KW-0732">Signal</keyword>
<feature type="chain" id="PRO_5022684621" description="Secreted protein" evidence="1">
    <location>
        <begin position="20"/>
        <end position="60"/>
    </location>
</feature>
<evidence type="ECO:0000313" key="2">
    <source>
        <dbReference type="EMBL" id="TWU38793.1"/>
    </source>
</evidence>
<feature type="signal peptide" evidence="1">
    <location>
        <begin position="1"/>
        <end position="19"/>
    </location>
</feature>
<dbReference type="OrthoDB" id="292465at2"/>
<evidence type="ECO:0000313" key="3">
    <source>
        <dbReference type="Proteomes" id="UP000315471"/>
    </source>
</evidence>
<dbReference type="EMBL" id="SJPY01000006">
    <property type="protein sequence ID" value="TWU38793.1"/>
    <property type="molecule type" value="Genomic_DNA"/>
</dbReference>
<evidence type="ECO:0000256" key="1">
    <source>
        <dbReference type="SAM" id="SignalP"/>
    </source>
</evidence>
<comment type="caution">
    <text evidence="2">The sequence shown here is derived from an EMBL/GenBank/DDBJ whole genome shotgun (WGS) entry which is preliminary data.</text>
</comment>
<protein>
    <recommendedName>
        <fullName evidence="4">Secreted protein</fullName>
    </recommendedName>
</protein>
<name>A0A5C6DND2_9BACT</name>
<organism evidence="2 3">
    <name type="scientific">Novipirellula aureliae</name>
    <dbReference type="NCBI Taxonomy" id="2527966"/>
    <lineage>
        <taxon>Bacteria</taxon>
        <taxon>Pseudomonadati</taxon>
        <taxon>Planctomycetota</taxon>
        <taxon>Planctomycetia</taxon>
        <taxon>Pirellulales</taxon>
        <taxon>Pirellulaceae</taxon>
        <taxon>Novipirellula</taxon>
    </lineage>
</organism>
<evidence type="ECO:0008006" key="4">
    <source>
        <dbReference type="Google" id="ProtNLM"/>
    </source>
</evidence>
<dbReference type="AlphaFoldDB" id="A0A5C6DND2"/>
<accession>A0A5C6DND2</accession>
<dbReference type="RefSeq" id="WP_146601115.1">
    <property type="nucleotide sequence ID" value="NZ_SJPY01000006.1"/>
</dbReference>
<keyword evidence="3" id="KW-1185">Reference proteome</keyword>
<proteinExistence type="predicted"/>
<dbReference type="PROSITE" id="PS51257">
    <property type="entry name" value="PROKAR_LIPOPROTEIN"/>
    <property type="match status" value="1"/>
</dbReference>
<reference evidence="2 3" key="1">
    <citation type="submission" date="2019-02" db="EMBL/GenBank/DDBJ databases">
        <title>Deep-cultivation of Planctomycetes and their phenomic and genomic characterization uncovers novel biology.</title>
        <authorList>
            <person name="Wiegand S."/>
            <person name="Jogler M."/>
            <person name="Boedeker C."/>
            <person name="Pinto D."/>
            <person name="Vollmers J."/>
            <person name="Rivas-Marin E."/>
            <person name="Kohn T."/>
            <person name="Peeters S.H."/>
            <person name="Heuer A."/>
            <person name="Rast P."/>
            <person name="Oberbeckmann S."/>
            <person name="Bunk B."/>
            <person name="Jeske O."/>
            <person name="Meyerdierks A."/>
            <person name="Storesund J.E."/>
            <person name="Kallscheuer N."/>
            <person name="Luecker S."/>
            <person name="Lage O.M."/>
            <person name="Pohl T."/>
            <person name="Merkel B.J."/>
            <person name="Hornburger P."/>
            <person name="Mueller R.-W."/>
            <person name="Bruemmer F."/>
            <person name="Labrenz M."/>
            <person name="Spormann A.M."/>
            <person name="Op Den Camp H."/>
            <person name="Overmann J."/>
            <person name="Amann R."/>
            <person name="Jetten M.S.M."/>
            <person name="Mascher T."/>
            <person name="Medema M.H."/>
            <person name="Devos D.P."/>
            <person name="Kaster A.-K."/>
            <person name="Ovreas L."/>
            <person name="Rohde M."/>
            <person name="Galperin M.Y."/>
            <person name="Jogler C."/>
        </authorList>
    </citation>
    <scope>NUCLEOTIDE SEQUENCE [LARGE SCALE GENOMIC DNA]</scope>
    <source>
        <strain evidence="2 3">Q31b</strain>
    </source>
</reference>
<dbReference type="Proteomes" id="UP000315471">
    <property type="component" value="Unassembled WGS sequence"/>
</dbReference>
<sequence precursor="true">MKSISAVLLAMLFFTAAGCGGGNDPAPSPDEITNFLEENPDVVEATNRANAAESFDGEGF</sequence>